<keyword evidence="1" id="KW-0732">Signal</keyword>
<evidence type="ECO:0000259" key="2">
    <source>
        <dbReference type="SMART" id="SM00014"/>
    </source>
</evidence>
<keyword evidence="4" id="KW-1185">Reference proteome</keyword>
<dbReference type="SMART" id="SM00014">
    <property type="entry name" value="acidPPc"/>
    <property type="match status" value="1"/>
</dbReference>
<organism evidence="3 4">
    <name type="scientific">Spirosoma utsteinense</name>
    <dbReference type="NCBI Taxonomy" id="2585773"/>
    <lineage>
        <taxon>Bacteria</taxon>
        <taxon>Pseudomonadati</taxon>
        <taxon>Bacteroidota</taxon>
        <taxon>Cytophagia</taxon>
        <taxon>Cytophagales</taxon>
        <taxon>Cytophagaceae</taxon>
        <taxon>Spirosoma</taxon>
    </lineage>
</organism>
<feature type="signal peptide" evidence="1">
    <location>
        <begin position="1"/>
        <end position="21"/>
    </location>
</feature>
<evidence type="ECO:0000256" key="1">
    <source>
        <dbReference type="SAM" id="SignalP"/>
    </source>
</evidence>
<comment type="caution">
    <text evidence="3">The sequence shown here is derived from an EMBL/GenBank/DDBJ whole genome shotgun (WGS) entry which is preliminary data.</text>
</comment>
<dbReference type="SUPFAM" id="SSF48317">
    <property type="entry name" value="Acid phosphatase/Vanadium-dependent haloperoxidase"/>
    <property type="match status" value="1"/>
</dbReference>
<feature type="domain" description="Phosphatidic acid phosphatase type 2/haloperoxidase" evidence="2">
    <location>
        <begin position="137"/>
        <end position="250"/>
    </location>
</feature>
<proteinExistence type="predicted"/>
<dbReference type="PANTHER" id="PTHR14969">
    <property type="entry name" value="SPHINGOSINE-1-PHOSPHATE PHOSPHOHYDROLASE"/>
    <property type="match status" value="1"/>
</dbReference>
<dbReference type="Gene3D" id="1.20.144.10">
    <property type="entry name" value="Phosphatidic acid phosphatase type 2/haloperoxidase"/>
    <property type="match status" value="1"/>
</dbReference>
<evidence type="ECO:0000313" key="4">
    <source>
        <dbReference type="Proteomes" id="UP000700732"/>
    </source>
</evidence>
<protein>
    <submittedName>
        <fullName evidence="3">Membrane-associated phospholipid phosphatase</fullName>
    </submittedName>
</protein>
<sequence length="279" mass="29922">MSANYVAVVALLIQSSTVLFAQDSTITDKPPVVRTSLLRGIARDGLNTGETILLTYVQPVHWQKRDFLRLGGALAISASALLVEERLSTYLQQNHTRGLDKLERVGYFLGKPTTNYPVMMALWASGVVTKNEWLRDTGLMVIASVTTSGLVQTAAKEIVGRARPGSQLGHLAFDPFSNDAGFHSFPSGHTMLSVATSWVLARQVKSVPLKVVFFALPVITGGSRVYVGAHWLSDVLLGSALGIACAESVLRLYPAIKANRAYSVSVVPTGTGASIVVKL</sequence>
<dbReference type="InterPro" id="IPR000326">
    <property type="entry name" value="PAP2/HPO"/>
</dbReference>
<dbReference type="Proteomes" id="UP000700732">
    <property type="component" value="Unassembled WGS sequence"/>
</dbReference>
<gene>
    <name evidence="3" type="ORF">FH603_2761</name>
</gene>
<dbReference type="PANTHER" id="PTHR14969:SF13">
    <property type="entry name" value="AT30094P"/>
    <property type="match status" value="1"/>
</dbReference>
<dbReference type="EMBL" id="VFIA01000014">
    <property type="protein sequence ID" value="MBC3792251.1"/>
    <property type="molecule type" value="Genomic_DNA"/>
</dbReference>
<name>A0ABR6W8G2_9BACT</name>
<dbReference type="Pfam" id="PF01569">
    <property type="entry name" value="PAP2"/>
    <property type="match status" value="1"/>
</dbReference>
<accession>A0ABR6W8G2</accession>
<evidence type="ECO:0000313" key="3">
    <source>
        <dbReference type="EMBL" id="MBC3792251.1"/>
    </source>
</evidence>
<dbReference type="RefSeq" id="WP_186738029.1">
    <property type="nucleotide sequence ID" value="NZ_VFIA01000014.1"/>
</dbReference>
<reference evidence="3 4" key="1">
    <citation type="submission" date="2019-06" db="EMBL/GenBank/DDBJ databases">
        <title>Spirosoma utsteinense sp. nov. isolated from Antarctic ice-free soils.</title>
        <authorList>
            <person name="Tahon G."/>
        </authorList>
    </citation>
    <scope>NUCLEOTIDE SEQUENCE [LARGE SCALE GENOMIC DNA]</scope>
    <source>
        <strain evidence="3 4">LMG 31447</strain>
    </source>
</reference>
<dbReference type="InterPro" id="IPR036938">
    <property type="entry name" value="PAP2/HPO_sf"/>
</dbReference>
<feature type="chain" id="PRO_5046068403" evidence="1">
    <location>
        <begin position="22"/>
        <end position="279"/>
    </location>
</feature>